<dbReference type="AlphaFoldDB" id="A0AAD6EI01"/>
<keyword evidence="2" id="KW-1185">Reference proteome</keyword>
<evidence type="ECO:0000313" key="2">
    <source>
        <dbReference type="Proteomes" id="UP001213799"/>
    </source>
</evidence>
<name>A0AAD6EI01_9EURO</name>
<sequence>MPHGMIQKTQVNPLAACLLGSNVEQEENHVILDSWVKIKPQNVESRGNEVAKDLVQTHKVFNEALRTAFKILPYQGMISFDSSAEWLSYIDARDHLLKTMQKTLQDILHAHDSRLSPTGPEQ</sequence>
<dbReference type="RefSeq" id="XP_056758782.1">
    <property type="nucleotide sequence ID" value="XM_056893787.1"/>
</dbReference>
<dbReference type="EMBL" id="JAQJAE010000001">
    <property type="protein sequence ID" value="KAJ5617615.1"/>
    <property type="molecule type" value="Genomic_DNA"/>
</dbReference>
<proteinExistence type="predicted"/>
<gene>
    <name evidence="1" type="ORF">N7537_002729</name>
</gene>
<evidence type="ECO:0000313" key="1">
    <source>
        <dbReference type="EMBL" id="KAJ5617615.1"/>
    </source>
</evidence>
<organism evidence="1 2">
    <name type="scientific">Penicillium hordei</name>
    <dbReference type="NCBI Taxonomy" id="40994"/>
    <lineage>
        <taxon>Eukaryota</taxon>
        <taxon>Fungi</taxon>
        <taxon>Dikarya</taxon>
        <taxon>Ascomycota</taxon>
        <taxon>Pezizomycotina</taxon>
        <taxon>Eurotiomycetes</taxon>
        <taxon>Eurotiomycetidae</taxon>
        <taxon>Eurotiales</taxon>
        <taxon>Aspergillaceae</taxon>
        <taxon>Penicillium</taxon>
    </lineage>
</organism>
<reference evidence="1" key="1">
    <citation type="journal article" date="2023" name="IMA Fungus">
        <title>Comparative genomic study of the Penicillium genus elucidates a diverse pangenome and 15 lateral gene transfer events.</title>
        <authorList>
            <person name="Petersen C."/>
            <person name="Sorensen T."/>
            <person name="Nielsen M.R."/>
            <person name="Sondergaard T.E."/>
            <person name="Sorensen J.L."/>
            <person name="Fitzpatrick D.A."/>
            <person name="Frisvad J.C."/>
            <person name="Nielsen K.L."/>
        </authorList>
    </citation>
    <scope>NUCLEOTIDE SEQUENCE</scope>
    <source>
        <strain evidence="1">IBT 12815</strain>
    </source>
</reference>
<accession>A0AAD6EI01</accession>
<protein>
    <submittedName>
        <fullName evidence="1">Uncharacterized protein</fullName>
    </submittedName>
</protein>
<dbReference type="Proteomes" id="UP001213799">
    <property type="component" value="Unassembled WGS sequence"/>
</dbReference>
<dbReference type="GeneID" id="81584029"/>
<reference evidence="1" key="2">
    <citation type="submission" date="2023-01" db="EMBL/GenBank/DDBJ databases">
        <authorList>
            <person name="Petersen C."/>
        </authorList>
    </citation>
    <scope>NUCLEOTIDE SEQUENCE</scope>
    <source>
        <strain evidence="1">IBT 12815</strain>
    </source>
</reference>
<comment type="caution">
    <text evidence="1">The sequence shown here is derived from an EMBL/GenBank/DDBJ whole genome shotgun (WGS) entry which is preliminary data.</text>
</comment>